<proteinExistence type="predicted"/>
<evidence type="ECO:0000313" key="8">
    <source>
        <dbReference type="Proteomes" id="UP001151529"/>
    </source>
</evidence>
<feature type="transmembrane region" description="Helical" evidence="6">
    <location>
        <begin position="45"/>
        <end position="68"/>
    </location>
</feature>
<feature type="transmembrane region" description="Helical" evidence="6">
    <location>
        <begin position="80"/>
        <end position="105"/>
    </location>
</feature>
<name>A0A9Q0NKS7_SALVM</name>
<evidence type="ECO:0000256" key="1">
    <source>
        <dbReference type="ARBA" id="ARBA00004141"/>
    </source>
</evidence>
<dbReference type="InterPro" id="IPR036259">
    <property type="entry name" value="MFS_trans_sf"/>
</dbReference>
<dbReference type="AlphaFoldDB" id="A0A9Q0NKS7"/>
<evidence type="ECO:0000256" key="2">
    <source>
        <dbReference type="ARBA" id="ARBA00022448"/>
    </source>
</evidence>
<dbReference type="PANTHER" id="PTHR23504:SF95">
    <property type="entry name" value="MAJOR FACILITATOR SUPERFAMILY PROTEIN"/>
    <property type="match status" value="1"/>
</dbReference>
<keyword evidence="3 6" id="KW-0812">Transmembrane</keyword>
<dbReference type="SUPFAM" id="SSF103473">
    <property type="entry name" value="MFS general substrate transporter"/>
    <property type="match status" value="1"/>
</dbReference>
<evidence type="ECO:0000256" key="6">
    <source>
        <dbReference type="SAM" id="Phobius"/>
    </source>
</evidence>
<evidence type="ECO:0000256" key="3">
    <source>
        <dbReference type="ARBA" id="ARBA00022692"/>
    </source>
</evidence>
<sequence length="119" mass="12920">MEKFRDLIHLLVTVFLSTFATLIVIPAITDVTMVAVCPGQDECSLAIYLSGFQQAMIGLGTVVMMPLIGNLSDQYGRKALLTLPMTLSIIPSGKSFVDFIIIFVVSYPMSLEGYSPIVA</sequence>
<organism evidence="7 8">
    <name type="scientific">Salix viminalis</name>
    <name type="common">Common osier</name>
    <name type="synonym">Basket willow</name>
    <dbReference type="NCBI Taxonomy" id="40686"/>
    <lineage>
        <taxon>Eukaryota</taxon>
        <taxon>Viridiplantae</taxon>
        <taxon>Streptophyta</taxon>
        <taxon>Embryophyta</taxon>
        <taxon>Tracheophyta</taxon>
        <taxon>Spermatophyta</taxon>
        <taxon>Magnoliopsida</taxon>
        <taxon>eudicotyledons</taxon>
        <taxon>Gunneridae</taxon>
        <taxon>Pentapetalae</taxon>
        <taxon>rosids</taxon>
        <taxon>fabids</taxon>
        <taxon>Malpighiales</taxon>
        <taxon>Salicaceae</taxon>
        <taxon>Saliceae</taxon>
        <taxon>Salix</taxon>
    </lineage>
</organism>
<dbReference type="Proteomes" id="UP001151529">
    <property type="component" value="Chromosome 9"/>
</dbReference>
<keyword evidence="4 6" id="KW-1133">Transmembrane helix</keyword>
<evidence type="ECO:0000256" key="4">
    <source>
        <dbReference type="ARBA" id="ARBA00022989"/>
    </source>
</evidence>
<accession>A0A9Q0NKS7</accession>
<comment type="subcellular location">
    <subcellularLocation>
        <location evidence="1">Membrane</location>
        <topology evidence="1">Multi-pass membrane protein</topology>
    </subcellularLocation>
</comment>
<evidence type="ECO:0000256" key="5">
    <source>
        <dbReference type="ARBA" id="ARBA00023136"/>
    </source>
</evidence>
<dbReference type="OrthoDB" id="419616at2759"/>
<dbReference type="PANTHER" id="PTHR23504">
    <property type="entry name" value="MAJOR FACILITATOR SUPERFAMILY DOMAIN-CONTAINING PROTEIN 10"/>
    <property type="match status" value="1"/>
</dbReference>
<feature type="transmembrane region" description="Helical" evidence="6">
    <location>
        <begin position="7"/>
        <end position="25"/>
    </location>
</feature>
<keyword evidence="2" id="KW-0813">Transport</keyword>
<protein>
    <submittedName>
        <fullName evidence="7">MAJOR FACILITATOR SUPERFAMILY PROTEIN</fullName>
    </submittedName>
</protein>
<dbReference type="GO" id="GO:0016020">
    <property type="term" value="C:membrane"/>
    <property type="evidence" value="ECO:0007669"/>
    <property type="project" value="UniProtKB-SubCell"/>
</dbReference>
<keyword evidence="5 6" id="KW-0472">Membrane</keyword>
<gene>
    <name evidence="7" type="ORF">OIU85_015331</name>
</gene>
<comment type="caution">
    <text evidence="7">The sequence shown here is derived from an EMBL/GenBank/DDBJ whole genome shotgun (WGS) entry which is preliminary data.</text>
</comment>
<evidence type="ECO:0000313" key="7">
    <source>
        <dbReference type="EMBL" id="KAJ6671575.1"/>
    </source>
</evidence>
<dbReference type="Gene3D" id="1.20.1250.20">
    <property type="entry name" value="MFS general substrate transporter like domains"/>
    <property type="match status" value="1"/>
</dbReference>
<reference evidence="7" key="2">
    <citation type="journal article" date="2023" name="Int. J. Mol. Sci.">
        <title>De Novo Assembly and Annotation of 11 Diverse Shrub Willow (Salix) Genomes Reveals Novel Gene Organization in Sex-Linked Regions.</title>
        <authorList>
            <person name="Hyden B."/>
            <person name="Feng K."/>
            <person name="Yates T.B."/>
            <person name="Jawdy S."/>
            <person name="Cereghino C."/>
            <person name="Smart L.B."/>
            <person name="Muchero W."/>
        </authorList>
    </citation>
    <scope>NUCLEOTIDE SEQUENCE [LARGE SCALE GENOMIC DNA]</scope>
    <source>
        <tissue evidence="7">Shoot tip</tissue>
    </source>
</reference>
<dbReference type="EMBL" id="JAPFFL010000019">
    <property type="protein sequence ID" value="KAJ6671575.1"/>
    <property type="molecule type" value="Genomic_DNA"/>
</dbReference>
<keyword evidence="8" id="KW-1185">Reference proteome</keyword>
<reference evidence="7" key="1">
    <citation type="submission" date="2022-11" db="EMBL/GenBank/DDBJ databases">
        <authorList>
            <person name="Hyden B.L."/>
            <person name="Feng K."/>
            <person name="Yates T."/>
            <person name="Jawdy S."/>
            <person name="Smart L.B."/>
            <person name="Muchero W."/>
        </authorList>
    </citation>
    <scope>NUCLEOTIDE SEQUENCE</scope>
    <source>
        <tissue evidence="7">Shoot tip</tissue>
    </source>
</reference>